<dbReference type="SUPFAM" id="SSF46785">
    <property type="entry name" value="Winged helix' DNA-binding domain"/>
    <property type="match status" value="1"/>
</dbReference>
<dbReference type="Gene3D" id="1.10.10.10">
    <property type="entry name" value="Winged helix-like DNA-binding domain superfamily/Winged helix DNA-binding domain"/>
    <property type="match status" value="1"/>
</dbReference>
<dbReference type="GO" id="GO:0043565">
    <property type="term" value="F:sequence-specific DNA binding"/>
    <property type="evidence" value="ECO:0007669"/>
    <property type="project" value="TreeGrafter"/>
</dbReference>
<dbReference type="InterPro" id="IPR005119">
    <property type="entry name" value="LysR_subst-bd"/>
</dbReference>
<dbReference type="CDD" id="cd08432">
    <property type="entry name" value="PBP2_GcdR_TrpI_HvrB_AmpR_like"/>
    <property type="match status" value="1"/>
</dbReference>
<dbReference type="EMBL" id="JAZIBG010000017">
    <property type="protein sequence ID" value="MEF7613298.1"/>
    <property type="molecule type" value="Genomic_DNA"/>
</dbReference>
<sequence length="295" mass="31980">MDPLPPLNPLKAFEATGRLLSVSKAAEALSVTPAAVSRQIRALEEFLAVQLFDRVPGGIQLTPAGARYLSEVSPLFAALRTATNRVMGGGYRRHVLKIRSPATFAVRWLIPRLASFHRQHPSIDVQLATSPAPLNFEREDIEAGVQLGDGDWPALRTQRLVPNLLVPVMAPRHAAPRAMASPQALAGETLLHSMARPDDWALWLQAAGVTGINPYRGMKYETSLLAYQAALEGHGIAIAQQALVEKELAEGTLVAPVAFTLDRGRHTYYFASPLDKPETAALQAFREWMAASAAA</sequence>
<keyword evidence="7" id="KW-1185">Reference proteome</keyword>
<accession>A0AAW9QAA5</accession>
<dbReference type="PROSITE" id="PS50931">
    <property type="entry name" value="HTH_LYSR"/>
    <property type="match status" value="1"/>
</dbReference>
<dbReference type="Pfam" id="PF00126">
    <property type="entry name" value="HTH_1"/>
    <property type="match status" value="1"/>
</dbReference>
<dbReference type="Pfam" id="PF03466">
    <property type="entry name" value="LysR_substrate"/>
    <property type="match status" value="1"/>
</dbReference>
<dbReference type="InterPro" id="IPR036388">
    <property type="entry name" value="WH-like_DNA-bd_sf"/>
</dbReference>
<evidence type="ECO:0000313" key="7">
    <source>
        <dbReference type="Proteomes" id="UP001336250"/>
    </source>
</evidence>
<dbReference type="Gene3D" id="3.40.190.10">
    <property type="entry name" value="Periplasmic binding protein-like II"/>
    <property type="match status" value="2"/>
</dbReference>
<gene>
    <name evidence="6" type="ORF">V4F39_05190</name>
</gene>
<dbReference type="InterPro" id="IPR036390">
    <property type="entry name" value="WH_DNA-bd_sf"/>
</dbReference>
<dbReference type="PANTHER" id="PTHR30537">
    <property type="entry name" value="HTH-TYPE TRANSCRIPTIONAL REGULATOR"/>
    <property type="match status" value="1"/>
</dbReference>
<protein>
    <submittedName>
        <fullName evidence="6">LysR substrate-binding domain-containing protein</fullName>
    </submittedName>
</protein>
<dbReference type="Proteomes" id="UP001336250">
    <property type="component" value="Unassembled WGS sequence"/>
</dbReference>
<comment type="similarity">
    <text evidence="1">Belongs to the LysR transcriptional regulatory family.</text>
</comment>
<evidence type="ECO:0000259" key="5">
    <source>
        <dbReference type="PROSITE" id="PS50931"/>
    </source>
</evidence>
<reference evidence="6 7" key="1">
    <citation type="submission" date="2024-02" db="EMBL/GenBank/DDBJ databases">
        <title>Genome sequence of Aquincola sp. MAHUQ-54.</title>
        <authorList>
            <person name="Huq M.A."/>
        </authorList>
    </citation>
    <scope>NUCLEOTIDE SEQUENCE [LARGE SCALE GENOMIC DNA]</scope>
    <source>
        <strain evidence="6 7">MAHUQ-54</strain>
    </source>
</reference>
<organism evidence="6 7">
    <name type="scientific">Aquincola agrisoli</name>
    <dbReference type="NCBI Taxonomy" id="3119538"/>
    <lineage>
        <taxon>Bacteria</taxon>
        <taxon>Pseudomonadati</taxon>
        <taxon>Pseudomonadota</taxon>
        <taxon>Betaproteobacteria</taxon>
        <taxon>Burkholderiales</taxon>
        <taxon>Sphaerotilaceae</taxon>
        <taxon>Aquincola</taxon>
    </lineage>
</organism>
<dbReference type="FunFam" id="3.40.190.10:FF:000017">
    <property type="entry name" value="Glycine cleavage system transcriptional activator"/>
    <property type="match status" value="1"/>
</dbReference>
<dbReference type="RefSeq" id="WP_332288242.1">
    <property type="nucleotide sequence ID" value="NZ_JAZIBG010000017.1"/>
</dbReference>
<evidence type="ECO:0000313" key="6">
    <source>
        <dbReference type="EMBL" id="MEF7613298.1"/>
    </source>
</evidence>
<dbReference type="AlphaFoldDB" id="A0AAW9QAA5"/>
<dbReference type="InterPro" id="IPR000847">
    <property type="entry name" value="LysR_HTH_N"/>
</dbReference>
<evidence type="ECO:0000256" key="1">
    <source>
        <dbReference type="ARBA" id="ARBA00009437"/>
    </source>
</evidence>
<dbReference type="GO" id="GO:0006351">
    <property type="term" value="P:DNA-templated transcription"/>
    <property type="evidence" value="ECO:0007669"/>
    <property type="project" value="TreeGrafter"/>
</dbReference>
<evidence type="ECO:0000256" key="3">
    <source>
        <dbReference type="ARBA" id="ARBA00023125"/>
    </source>
</evidence>
<evidence type="ECO:0000256" key="2">
    <source>
        <dbReference type="ARBA" id="ARBA00023015"/>
    </source>
</evidence>
<keyword evidence="2" id="KW-0805">Transcription regulation</keyword>
<dbReference type="PANTHER" id="PTHR30537:SF74">
    <property type="entry name" value="HTH-TYPE TRANSCRIPTIONAL REGULATOR TRPI"/>
    <property type="match status" value="1"/>
</dbReference>
<dbReference type="PRINTS" id="PR00039">
    <property type="entry name" value="HTHLYSR"/>
</dbReference>
<dbReference type="GO" id="GO:0003700">
    <property type="term" value="F:DNA-binding transcription factor activity"/>
    <property type="evidence" value="ECO:0007669"/>
    <property type="project" value="InterPro"/>
</dbReference>
<feature type="domain" description="HTH lysR-type" evidence="5">
    <location>
        <begin position="5"/>
        <end position="62"/>
    </location>
</feature>
<dbReference type="SUPFAM" id="SSF53850">
    <property type="entry name" value="Periplasmic binding protein-like II"/>
    <property type="match status" value="1"/>
</dbReference>
<evidence type="ECO:0000256" key="4">
    <source>
        <dbReference type="ARBA" id="ARBA00023163"/>
    </source>
</evidence>
<dbReference type="InterPro" id="IPR058163">
    <property type="entry name" value="LysR-type_TF_proteobact-type"/>
</dbReference>
<name>A0AAW9QAA5_9BURK</name>
<keyword evidence="3" id="KW-0238">DNA-binding</keyword>
<keyword evidence="4" id="KW-0804">Transcription</keyword>
<proteinExistence type="inferred from homology"/>
<comment type="caution">
    <text evidence="6">The sequence shown here is derived from an EMBL/GenBank/DDBJ whole genome shotgun (WGS) entry which is preliminary data.</text>
</comment>